<feature type="compositionally biased region" description="Low complexity" evidence="1">
    <location>
        <begin position="7"/>
        <end position="20"/>
    </location>
</feature>
<feature type="non-terminal residue" evidence="2">
    <location>
        <position position="1"/>
    </location>
</feature>
<evidence type="ECO:0000313" key="3">
    <source>
        <dbReference type="Proteomes" id="UP000800200"/>
    </source>
</evidence>
<reference evidence="2" key="1">
    <citation type="journal article" date="2020" name="Stud. Mycol.">
        <title>101 Dothideomycetes genomes: a test case for predicting lifestyles and emergence of pathogens.</title>
        <authorList>
            <person name="Haridas S."/>
            <person name="Albert R."/>
            <person name="Binder M."/>
            <person name="Bloem J."/>
            <person name="Labutti K."/>
            <person name="Salamov A."/>
            <person name="Andreopoulos B."/>
            <person name="Baker S."/>
            <person name="Barry K."/>
            <person name="Bills G."/>
            <person name="Bluhm B."/>
            <person name="Cannon C."/>
            <person name="Castanera R."/>
            <person name="Culley D."/>
            <person name="Daum C."/>
            <person name="Ezra D."/>
            <person name="Gonzalez J."/>
            <person name="Henrissat B."/>
            <person name="Kuo A."/>
            <person name="Liang C."/>
            <person name="Lipzen A."/>
            <person name="Lutzoni F."/>
            <person name="Magnuson J."/>
            <person name="Mondo S."/>
            <person name="Nolan M."/>
            <person name="Ohm R."/>
            <person name="Pangilinan J."/>
            <person name="Park H.-J."/>
            <person name="Ramirez L."/>
            <person name="Alfaro M."/>
            <person name="Sun H."/>
            <person name="Tritt A."/>
            <person name="Yoshinaga Y."/>
            <person name="Zwiers L.-H."/>
            <person name="Turgeon B."/>
            <person name="Goodwin S."/>
            <person name="Spatafora J."/>
            <person name="Crous P."/>
            <person name="Grigoriev I."/>
        </authorList>
    </citation>
    <scope>NUCLEOTIDE SEQUENCE</scope>
    <source>
        <strain evidence="2">CBS 207.26</strain>
    </source>
</reference>
<gene>
    <name evidence="2" type="ORF">K469DRAFT_710425</name>
</gene>
<sequence length="83" mass="9279">TPHARSPRTTTVRTPRTTAVHTPRMTVAHHQNLPLQKASLPYISPPTPHQQRNSPTLGVHEPRPFRTLPPDTTHSPLSTYPLP</sequence>
<accession>A0A6A6E0B6</accession>
<keyword evidence="3" id="KW-1185">Reference proteome</keyword>
<feature type="compositionally biased region" description="Polar residues" evidence="1">
    <location>
        <begin position="70"/>
        <end position="83"/>
    </location>
</feature>
<feature type="region of interest" description="Disordered" evidence="1">
    <location>
        <begin position="38"/>
        <end position="83"/>
    </location>
</feature>
<dbReference type="AlphaFoldDB" id="A0A6A6E0B6"/>
<dbReference type="Proteomes" id="UP000800200">
    <property type="component" value="Unassembled WGS sequence"/>
</dbReference>
<dbReference type="EMBL" id="ML994641">
    <property type="protein sequence ID" value="KAF2183630.1"/>
    <property type="molecule type" value="Genomic_DNA"/>
</dbReference>
<protein>
    <submittedName>
        <fullName evidence="2">Uncharacterized protein</fullName>
    </submittedName>
</protein>
<feature type="region of interest" description="Disordered" evidence="1">
    <location>
        <begin position="1"/>
        <end position="20"/>
    </location>
</feature>
<organism evidence="2 3">
    <name type="scientific">Zopfia rhizophila CBS 207.26</name>
    <dbReference type="NCBI Taxonomy" id="1314779"/>
    <lineage>
        <taxon>Eukaryota</taxon>
        <taxon>Fungi</taxon>
        <taxon>Dikarya</taxon>
        <taxon>Ascomycota</taxon>
        <taxon>Pezizomycotina</taxon>
        <taxon>Dothideomycetes</taxon>
        <taxon>Dothideomycetes incertae sedis</taxon>
        <taxon>Zopfiaceae</taxon>
        <taxon>Zopfia</taxon>
    </lineage>
</organism>
<evidence type="ECO:0000256" key="1">
    <source>
        <dbReference type="SAM" id="MobiDB-lite"/>
    </source>
</evidence>
<evidence type="ECO:0000313" key="2">
    <source>
        <dbReference type="EMBL" id="KAF2183630.1"/>
    </source>
</evidence>
<proteinExistence type="predicted"/>
<name>A0A6A6E0B6_9PEZI</name>